<gene>
    <name evidence="2" type="ORF">ACFOSB_12460</name>
</gene>
<dbReference type="InterPro" id="IPR011013">
    <property type="entry name" value="Gal_mutarotase_sf_dom"/>
</dbReference>
<organism evidence="2 3">
    <name type="scientific">Deinococcus rufus</name>
    <dbReference type="NCBI Taxonomy" id="2136097"/>
    <lineage>
        <taxon>Bacteria</taxon>
        <taxon>Thermotogati</taxon>
        <taxon>Deinococcota</taxon>
        <taxon>Deinococci</taxon>
        <taxon>Deinococcales</taxon>
        <taxon>Deinococcaceae</taxon>
        <taxon>Deinococcus</taxon>
    </lineage>
</organism>
<dbReference type="Proteomes" id="UP001595803">
    <property type="component" value="Unassembled WGS sequence"/>
</dbReference>
<sequence length="875" mass="96438">MVKEIWLIHHSHTDIGFTHPQPIVFELHRRYIDDVLDLIDRHRDRPDDARFRWTVEMAGIAWDWWRHAPPRQRERFLAAGRAGLLDVGAFRWNMTPLADHGVFADQFREAELLRAEGLTIRSAMQCDVDGLPWGAVQLMRDHGIDGFTMAINEHFGRAVSPRPGAFHWAAPDGGTVLAWNGPHYHSTPNRAMRIGGPVDEAIPATDRYLAALHAYGYALDVFGVQPTNLYFSDNDLPDAGLPDFVEAWNATGHPVRMRLATVTQYLDRLRQEPPERITTQRGDWTDWWNFGAGSTARETRLHLQGQRDLTTAHQVQAWTPAPPRFAALAQDATDQLTLYAEHTWGADWSAASADSDETAIQLSHKLEYAYKGATLARYLKRDALHALAQHLPGDGPCLLAYNPLAHPVTTMLRVPVNAARYADNAYHLAQRFDVEWNGRKGQERWVGPVTLPGAGYAILPLHADGDVAATVPTPPTGLGAVSPDDALRAVPEAVKLSEREITNGLVTLQLDDRGGLGSVRVGGREWSRAGQALGQVVLESPAQERRSAIFGPPQWDAFDMHGAWHPEWEAVRQPGAVLESAASQQPGAAELTQHLQFERGERATAVYRLHPGENLVHMDVTLHLLPDSRPRSYYLHLPLGLDDAAVTHFETAGAVVEFDREQLPGSSRHYVTTLDWLRMQDDHAGVTIGTPDAPLWQIGGYTFGRFDGTGPAPHPQATLNAWLTNNYWDTNFKADQAGELRFTFTLAFHGAEPVVASAARAPQLISRPEIHVFDAVPSRPGLPDTLVALDLGGVRLTRLSRPRADQLSLQVFNPGDDDATVTLGSGWAVPTAVVRRSLAGHAEADGTAQDTHVAAVVPARRWCVLDVSLDPSGTA</sequence>
<dbReference type="EMBL" id="JBHRZG010000012">
    <property type="protein sequence ID" value="MFC3833670.1"/>
    <property type="molecule type" value="Genomic_DNA"/>
</dbReference>
<dbReference type="RefSeq" id="WP_322474891.1">
    <property type="nucleotide sequence ID" value="NZ_JBHRZG010000012.1"/>
</dbReference>
<dbReference type="InterPro" id="IPR011330">
    <property type="entry name" value="Glyco_hydro/deAcase_b/a-brl"/>
</dbReference>
<evidence type="ECO:0000259" key="1">
    <source>
        <dbReference type="Pfam" id="PF01074"/>
    </source>
</evidence>
<dbReference type="SUPFAM" id="SSF74650">
    <property type="entry name" value="Galactose mutarotase-like"/>
    <property type="match status" value="1"/>
</dbReference>
<evidence type="ECO:0000313" key="3">
    <source>
        <dbReference type="Proteomes" id="UP001595803"/>
    </source>
</evidence>
<name>A0ABV7ZAD5_9DEIO</name>
<keyword evidence="3" id="KW-1185">Reference proteome</keyword>
<feature type="domain" description="Glycoside hydrolase family 38 N-terminal" evidence="1">
    <location>
        <begin position="5"/>
        <end position="277"/>
    </location>
</feature>
<protein>
    <recommendedName>
        <fullName evidence="1">Glycoside hydrolase family 38 N-terminal domain-containing protein</fullName>
    </recommendedName>
</protein>
<comment type="caution">
    <text evidence="2">The sequence shown here is derived from an EMBL/GenBank/DDBJ whole genome shotgun (WGS) entry which is preliminary data.</text>
</comment>
<accession>A0ABV7ZAD5</accession>
<dbReference type="SUPFAM" id="SSF88713">
    <property type="entry name" value="Glycoside hydrolase/deacetylase"/>
    <property type="match status" value="1"/>
</dbReference>
<proteinExistence type="predicted"/>
<dbReference type="InterPro" id="IPR027291">
    <property type="entry name" value="Glyco_hydro_38_N_sf"/>
</dbReference>
<dbReference type="Pfam" id="PF01074">
    <property type="entry name" value="Glyco_hydro_38N"/>
    <property type="match status" value="1"/>
</dbReference>
<dbReference type="InterPro" id="IPR000602">
    <property type="entry name" value="Glyco_hydro_38_N"/>
</dbReference>
<reference evidence="3" key="1">
    <citation type="journal article" date="2019" name="Int. J. Syst. Evol. Microbiol.">
        <title>The Global Catalogue of Microorganisms (GCM) 10K type strain sequencing project: providing services to taxonomists for standard genome sequencing and annotation.</title>
        <authorList>
            <consortium name="The Broad Institute Genomics Platform"/>
            <consortium name="The Broad Institute Genome Sequencing Center for Infectious Disease"/>
            <person name="Wu L."/>
            <person name="Ma J."/>
        </authorList>
    </citation>
    <scope>NUCLEOTIDE SEQUENCE [LARGE SCALE GENOMIC DNA]</scope>
    <source>
        <strain evidence="3">CCTCC AB 2017081</strain>
    </source>
</reference>
<dbReference type="Gene3D" id="3.20.110.10">
    <property type="entry name" value="Glycoside hydrolase 38, N terminal domain"/>
    <property type="match status" value="1"/>
</dbReference>
<evidence type="ECO:0000313" key="2">
    <source>
        <dbReference type="EMBL" id="MFC3833670.1"/>
    </source>
</evidence>
<dbReference type="CDD" id="cd10791">
    <property type="entry name" value="GH38N_AMII_like_1"/>
    <property type="match status" value="1"/>
</dbReference>